<evidence type="ECO:0000313" key="9">
    <source>
        <dbReference type="Proteomes" id="UP001596504"/>
    </source>
</evidence>
<evidence type="ECO:0000259" key="6">
    <source>
        <dbReference type="Pfam" id="PF00441"/>
    </source>
</evidence>
<keyword evidence="3" id="KW-0285">Flavoprotein</keyword>
<evidence type="ECO:0000256" key="4">
    <source>
        <dbReference type="ARBA" id="ARBA00022827"/>
    </source>
</evidence>
<sequence length="363" mass="37747">MKPTTANEDLREVLRDVLGGDVTARHDQAAAGIGFDTELWEELSRLGFTALTTPEERGGSGAGWLEAAVLLGESAAAARHLPLAESDLLAQWVLRVAGRLPDDPRTPRTIAVVDPAGTARAVPWLGSIPVVVAARRADGALAVTELAPGALAERATVKPVPTNSGQPRADLQLEADLPNAAVLEATTAGALLDELVLRGALARAVQAAAALDKAVDMCVEHTTARVQFGRPLAKFQAVQHLVADAAAEAALARASVEAAVLDAAETGLAGSASATKVAAARSCVGHATSVVVRNAHQAHGAIGTTQEHPLQLFTLPALDWRGEFGTTRDWDRFLGETARSRPRALWDVVIGAPAADATPAVRR</sequence>
<accession>A0ABW2LU71</accession>
<dbReference type="EMBL" id="JBHTCJ010000014">
    <property type="protein sequence ID" value="MFC7344181.1"/>
    <property type="molecule type" value="Genomic_DNA"/>
</dbReference>
<keyword evidence="9" id="KW-1185">Reference proteome</keyword>
<dbReference type="InterPro" id="IPR009075">
    <property type="entry name" value="AcylCo_DH/oxidase_C"/>
</dbReference>
<dbReference type="SUPFAM" id="SSF47203">
    <property type="entry name" value="Acyl-CoA dehydrogenase C-terminal domain-like"/>
    <property type="match status" value="1"/>
</dbReference>
<dbReference type="InterPro" id="IPR036250">
    <property type="entry name" value="AcylCo_DH-like_C"/>
</dbReference>
<keyword evidence="4" id="KW-0274">FAD</keyword>
<proteinExistence type="inferred from homology"/>
<gene>
    <name evidence="8" type="ORF">ACFQRI_22465</name>
</gene>
<dbReference type="InterPro" id="IPR009100">
    <property type="entry name" value="AcylCoA_DH/oxidase_NM_dom_sf"/>
</dbReference>
<dbReference type="Gene3D" id="1.10.540.10">
    <property type="entry name" value="Acyl-CoA dehydrogenase/oxidase, N-terminal domain"/>
    <property type="match status" value="1"/>
</dbReference>
<dbReference type="Proteomes" id="UP001596504">
    <property type="component" value="Unassembled WGS sequence"/>
</dbReference>
<keyword evidence="5" id="KW-0560">Oxidoreductase</keyword>
<comment type="similarity">
    <text evidence="2">Belongs to the acyl-CoA dehydrogenase family.</text>
</comment>
<protein>
    <submittedName>
        <fullName evidence="8">Acyl-CoA dehydrogenase family protein</fullName>
    </submittedName>
</protein>
<reference evidence="9" key="1">
    <citation type="journal article" date="2019" name="Int. J. Syst. Evol. Microbiol.">
        <title>The Global Catalogue of Microorganisms (GCM) 10K type strain sequencing project: providing services to taxonomists for standard genome sequencing and annotation.</title>
        <authorList>
            <consortium name="The Broad Institute Genomics Platform"/>
            <consortium name="The Broad Institute Genome Sequencing Center for Infectious Disease"/>
            <person name="Wu L."/>
            <person name="Ma J."/>
        </authorList>
    </citation>
    <scope>NUCLEOTIDE SEQUENCE [LARGE SCALE GENOMIC DNA]</scope>
    <source>
        <strain evidence="9">WLHS5</strain>
    </source>
</reference>
<evidence type="ECO:0000256" key="3">
    <source>
        <dbReference type="ARBA" id="ARBA00022630"/>
    </source>
</evidence>
<evidence type="ECO:0000256" key="2">
    <source>
        <dbReference type="ARBA" id="ARBA00009347"/>
    </source>
</evidence>
<feature type="domain" description="Acyl-CoA dehydrogenase/oxidase N-terminal" evidence="7">
    <location>
        <begin position="6"/>
        <end position="90"/>
    </location>
</feature>
<comment type="cofactor">
    <cofactor evidence="1">
        <name>FAD</name>
        <dbReference type="ChEBI" id="CHEBI:57692"/>
    </cofactor>
</comment>
<dbReference type="Pfam" id="PF00441">
    <property type="entry name" value="Acyl-CoA_dh_1"/>
    <property type="match status" value="1"/>
</dbReference>
<comment type="caution">
    <text evidence="8">The sequence shown here is derived from an EMBL/GenBank/DDBJ whole genome shotgun (WGS) entry which is preliminary data.</text>
</comment>
<dbReference type="Pfam" id="PF02771">
    <property type="entry name" value="Acyl-CoA_dh_N"/>
    <property type="match status" value="1"/>
</dbReference>
<evidence type="ECO:0000313" key="8">
    <source>
        <dbReference type="EMBL" id="MFC7344181.1"/>
    </source>
</evidence>
<evidence type="ECO:0000256" key="1">
    <source>
        <dbReference type="ARBA" id="ARBA00001974"/>
    </source>
</evidence>
<evidence type="ECO:0000259" key="7">
    <source>
        <dbReference type="Pfam" id="PF02771"/>
    </source>
</evidence>
<feature type="domain" description="Acyl-CoA dehydrogenase/oxidase C-terminal" evidence="6">
    <location>
        <begin position="200"/>
        <end position="314"/>
    </location>
</feature>
<dbReference type="SUPFAM" id="SSF56645">
    <property type="entry name" value="Acyl-CoA dehydrogenase NM domain-like"/>
    <property type="match status" value="1"/>
</dbReference>
<dbReference type="PANTHER" id="PTHR43884">
    <property type="entry name" value="ACYL-COA DEHYDROGENASE"/>
    <property type="match status" value="1"/>
</dbReference>
<dbReference type="InterPro" id="IPR037069">
    <property type="entry name" value="AcylCoA_DH/ox_N_sf"/>
</dbReference>
<dbReference type="InterPro" id="IPR013786">
    <property type="entry name" value="AcylCoA_DH/ox_N"/>
</dbReference>
<organism evidence="8 9">
    <name type="scientific">Saccharopolyspora griseoalba</name>
    <dbReference type="NCBI Taxonomy" id="1431848"/>
    <lineage>
        <taxon>Bacteria</taxon>
        <taxon>Bacillati</taxon>
        <taxon>Actinomycetota</taxon>
        <taxon>Actinomycetes</taxon>
        <taxon>Pseudonocardiales</taxon>
        <taxon>Pseudonocardiaceae</taxon>
        <taxon>Saccharopolyspora</taxon>
    </lineage>
</organism>
<dbReference type="Gene3D" id="1.20.140.10">
    <property type="entry name" value="Butyryl-CoA Dehydrogenase, subunit A, domain 3"/>
    <property type="match status" value="1"/>
</dbReference>
<dbReference type="RefSeq" id="WP_380671735.1">
    <property type="nucleotide sequence ID" value="NZ_JBHTCJ010000014.1"/>
</dbReference>
<name>A0ABW2LU71_9PSEU</name>
<evidence type="ECO:0000256" key="5">
    <source>
        <dbReference type="ARBA" id="ARBA00023002"/>
    </source>
</evidence>
<dbReference type="PANTHER" id="PTHR43884:SF20">
    <property type="entry name" value="ACYL-COA DEHYDROGENASE FADE28"/>
    <property type="match status" value="1"/>
</dbReference>